<dbReference type="STRING" id="1798471.A3A21_01760"/>
<dbReference type="PANTHER" id="PTHR22884">
    <property type="entry name" value="SET DOMAIN PROTEINS"/>
    <property type="match status" value="1"/>
</dbReference>
<keyword evidence="4" id="KW-0808">Transferase</keyword>
<dbReference type="GO" id="GO:0032259">
    <property type="term" value="P:methylation"/>
    <property type="evidence" value="ECO:0007669"/>
    <property type="project" value="UniProtKB-KW"/>
</dbReference>
<keyword evidence="5" id="KW-0949">S-adenosyl-L-methionine</keyword>
<keyword evidence="3" id="KW-0489">Methyltransferase</keyword>
<accession>A0A1F6BTF2</accession>
<organism evidence="7 8">
    <name type="scientific">Candidatus Jorgensenbacteria bacterium RIFCSPLOWO2_01_FULL_45_25b</name>
    <dbReference type="NCBI Taxonomy" id="1798471"/>
    <lineage>
        <taxon>Bacteria</taxon>
        <taxon>Candidatus Joergenseniibacteriota</taxon>
    </lineage>
</organism>
<dbReference type="InterPro" id="IPR001214">
    <property type="entry name" value="SET_dom"/>
</dbReference>
<sequence length="243" mass="27924">MFLISTVKIKKTPKKGRGVFATANIKAGRVIGDYIGKIIRPEEENEKEQGLYVMWGNDEMSILGNPKERGIHLINHSCMPNCGMYIVKGHTIFFALRKIHKGEEFTISYCLEPKDKECDPCAHKCGCETMFCKGTMHETKKAERAYSAYLQKLKNKNKNNIEHAKYNEKLKPLVSYPKFIPDQPIHPVFGNTEKQRLNLKSKNPSLKNMREQIRKTGRTLYLPLKKTEIIGIKNGQIIKRKTV</sequence>
<dbReference type="EMBL" id="MFKK01000034">
    <property type="protein sequence ID" value="OGG40113.1"/>
    <property type="molecule type" value="Genomic_DNA"/>
</dbReference>
<dbReference type="SUPFAM" id="SSF82199">
    <property type="entry name" value="SET domain"/>
    <property type="match status" value="1"/>
</dbReference>
<evidence type="ECO:0000256" key="5">
    <source>
        <dbReference type="ARBA" id="ARBA00022691"/>
    </source>
</evidence>
<feature type="domain" description="SET" evidence="6">
    <location>
        <begin position="5"/>
        <end position="110"/>
    </location>
</feature>
<proteinExistence type="predicted"/>
<dbReference type="Gene3D" id="2.170.270.10">
    <property type="entry name" value="SET domain"/>
    <property type="match status" value="1"/>
</dbReference>
<evidence type="ECO:0000313" key="8">
    <source>
        <dbReference type="Proteomes" id="UP000176996"/>
    </source>
</evidence>
<evidence type="ECO:0000259" key="6">
    <source>
        <dbReference type="PROSITE" id="PS50280"/>
    </source>
</evidence>
<name>A0A1F6BTF2_9BACT</name>
<dbReference type="Proteomes" id="UP000176996">
    <property type="component" value="Unassembled WGS sequence"/>
</dbReference>
<dbReference type="InterPro" id="IPR050777">
    <property type="entry name" value="SET2_Histone-Lys_MeTrsfase"/>
</dbReference>
<evidence type="ECO:0000256" key="3">
    <source>
        <dbReference type="ARBA" id="ARBA00022603"/>
    </source>
</evidence>
<dbReference type="InterPro" id="IPR046341">
    <property type="entry name" value="SET_dom_sf"/>
</dbReference>
<evidence type="ECO:0000256" key="4">
    <source>
        <dbReference type="ARBA" id="ARBA00022679"/>
    </source>
</evidence>
<dbReference type="AlphaFoldDB" id="A0A1F6BTF2"/>
<evidence type="ECO:0000256" key="1">
    <source>
        <dbReference type="ARBA" id="ARBA00004286"/>
    </source>
</evidence>
<comment type="caution">
    <text evidence="7">The sequence shown here is derived from an EMBL/GenBank/DDBJ whole genome shotgun (WGS) entry which is preliminary data.</text>
</comment>
<dbReference type="SMART" id="SM00317">
    <property type="entry name" value="SET"/>
    <property type="match status" value="1"/>
</dbReference>
<evidence type="ECO:0000256" key="2">
    <source>
        <dbReference type="ARBA" id="ARBA00022454"/>
    </source>
</evidence>
<evidence type="ECO:0000313" key="7">
    <source>
        <dbReference type="EMBL" id="OGG40113.1"/>
    </source>
</evidence>
<dbReference type="PROSITE" id="PS50280">
    <property type="entry name" value="SET"/>
    <property type="match status" value="1"/>
</dbReference>
<comment type="subcellular location">
    <subcellularLocation>
        <location evidence="1">Chromosome</location>
    </subcellularLocation>
</comment>
<dbReference type="GO" id="GO:0005694">
    <property type="term" value="C:chromosome"/>
    <property type="evidence" value="ECO:0007669"/>
    <property type="project" value="UniProtKB-SubCell"/>
</dbReference>
<keyword evidence="2" id="KW-0158">Chromosome</keyword>
<protein>
    <recommendedName>
        <fullName evidence="6">SET domain-containing protein</fullName>
    </recommendedName>
</protein>
<reference evidence="7 8" key="1">
    <citation type="journal article" date="2016" name="Nat. Commun.">
        <title>Thousands of microbial genomes shed light on interconnected biogeochemical processes in an aquifer system.</title>
        <authorList>
            <person name="Anantharaman K."/>
            <person name="Brown C.T."/>
            <person name="Hug L.A."/>
            <person name="Sharon I."/>
            <person name="Castelle C.J."/>
            <person name="Probst A.J."/>
            <person name="Thomas B.C."/>
            <person name="Singh A."/>
            <person name="Wilkins M.J."/>
            <person name="Karaoz U."/>
            <person name="Brodie E.L."/>
            <person name="Williams K.H."/>
            <person name="Hubbard S.S."/>
            <person name="Banfield J.F."/>
        </authorList>
    </citation>
    <scope>NUCLEOTIDE SEQUENCE [LARGE SCALE GENOMIC DNA]</scope>
</reference>
<dbReference type="GO" id="GO:0008168">
    <property type="term" value="F:methyltransferase activity"/>
    <property type="evidence" value="ECO:0007669"/>
    <property type="project" value="UniProtKB-KW"/>
</dbReference>
<dbReference type="Pfam" id="PF00856">
    <property type="entry name" value="SET"/>
    <property type="match status" value="1"/>
</dbReference>
<gene>
    <name evidence="7" type="ORF">A3A21_01760</name>
</gene>